<reference evidence="2" key="2">
    <citation type="submission" date="2021-04" db="EMBL/GenBank/DDBJ databases">
        <authorList>
            <person name="Gilroy R."/>
        </authorList>
    </citation>
    <scope>NUCLEOTIDE SEQUENCE</scope>
    <source>
        <strain evidence="2">CHK33-5263</strain>
    </source>
</reference>
<dbReference type="PANTHER" id="PTHR38430:SF1">
    <property type="entry name" value="PROTEIN-ARGININE KINASE ACTIVATOR PROTEIN"/>
    <property type="match status" value="1"/>
</dbReference>
<dbReference type="GO" id="GO:1990170">
    <property type="term" value="P:stress response to cadmium ion"/>
    <property type="evidence" value="ECO:0007669"/>
    <property type="project" value="TreeGrafter"/>
</dbReference>
<organism evidence="2 3">
    <name type="scientific">Candidatus Gallimonas intestinigallinarum</name>
    <dbReference type="NCBI Taxonomy" id="2838604"/>
    <lineage>
        <taxon>Bacteria</taxon>
        <taxon>Bacillati</taxon>
        <taxon>Bacillota</taxon>
        <taxon>Clostridia</taxon>
        <taxon>Candidatus Gallimonas</taxon>
    </lineage>
</organism>
<dbReference type="InterPro" id="IPR025542">
    <property type="entry name" value="YacH"/>
</dbReference>
<dbReference type="GO" id="GO:0050897">
    <property type="term" value="F:cobalt ion binding"/>
    <property type="evidence" value="ECO:0007669"/>
    <property type="project" value="TreeGrafter"/>
</dbReference>
<evidence type="ECO:0008006" key="4">
    <source>
        <dbReference type="Google" id="ProtNLM"/>
    </source>
</evidence>
<dbReference type="AlphaFoldDB" id="A0A9D2IUJ4"/>
<feature type="coiled-coil region" evidence="1">
    <location>
        <begin position="117"/>
        <end position="144"/>
    </location>
</feature>
<evidence type="ECO:0000313" key="2">
    <source>
        <dbReference type="EMBL" id="HIZ23998.1"/>
    </source>
</evidence>
<accession>A0A9D2IUJ4</accession>
<name>A0A9D2IUJ4_9FIRM</name>
<dbReference type="PIRSF" id="PIRSF015034">
    <property type="entry name" value="YacH"/>
    <property type="match status" value="1"/>
</dbReference>
<comment type="caution">
    <text evidence="2">The sequence shown here is derived from an EMBL/GenBank/DDBJ whole genome shotgun (WGS) entry which is preliminary data.</text>
</comment>
<evidence type="ECO:0000313" key="3">
    <source>
        <dbReference type="Proteomes" id="UP000824044"/>
    </source>
</evidence>
<protein>
    <recommendedName>
        <fullName evidence="4">UVR domain-containing protein</fullName>
    </recommendedName>
</protein>
<dbReference type="EMBL" id="DXBS01000017">
    <property type="protein sequence ID" value="HIZ23998.1"/>
    <property type="molecule type" value="Genomic_DNA"/>
</dbReference>
<dbReference type="PANTHER" id="PTHR38430">
    <property type="entry name" value="PROTEIN-ARGININE KINASE ACTIVATOR PROTEIN"/>
    <property type="match status" value="1"/>
</dbReference>
<reference evidence="2" key="1">
    <citation type="journal article" date="2021" name="PeerJ">
        <title>Extensive microbial diversity within the chicken gut microbiome revealed by metagenomics and culture.</title>
        <authorList>
            <person name="Gilroy R."/>
            <person name="Ravi A."/>
            <person name="Getino M."/>
            <person name="Pursley I."/>
            <person name="Horton D.L."/>
            <person name="Alikhan N.F."/>
            <person name="Baker D."/>
            <person name="Gharbi K."/>
            <person name="Hall N."/>
            <person name="Watson M."/>
            <person name="Adriaenssens E.M."/>
            <person name="Foster-Nyarko E."/>
            <person name="Jarju S."/>
            <person name="Secka A."/>
            <person name="Antonio M."/>
            <person name="Oren A."/>
            <person name="Chaudhuri R.R."/>
            <person name="La Ragione R."/>
            <person name="Hildebrand F."/>
            <person name="Pallen M.J."/>
        </authorList>
    </citation>
    <scope>NUCLEOTIDE SEQUENCE</scope>
    <source>
        <strain evidence="2">CHK33-5263</strain>
    </source>
</reference>
<dbReference type="Proteomes" id="UP000824044">
    <property type="component" value="Unassembled WGS sequence"/>
</dbReference>
<dbReference type="GO" id="GO:0046870">
    <property type="term" value="F:cadmium ion binding"/>
    <property type="evidence" value="ECO:0007669"/>
    <property type="project" value="TreeGrafter"/>
</dbReference>
<dbReference type="GO" id="GO:0008270">
    <property type="term" value="F:zinc ion binding"/>
    <property type="evidence" value="ECO:0007669"/>
    <property type="project" value="TreeGrafter"/>
</dbReference>
<proteinExistence type="predicted"/>
<sequence length="160" mass="18264">MLCTNCGRRPAQQYKRIADGKEVIVELCPACYQKLYPEKESNFFLSVLSSVDGVDAVCPVCGTTFGEFRRTGLLGCAGCYEAFRVPLSKTVRSVQGSTQHRGKRPTQADAEERYDRLRAYIARREALREEMERAMRRHDYERAQQLQQALKAMSLSEDDQ</sequence>
<dbReference type="GO" id="GO:0005507">
    <property type="term" value="F:copper ion binding"/>
    <property type="evidence" value="ECO:0007669"/>
    <property type="project" value="TreeGrafter"/>
</dbReference>
<evidence type="ECO:0000256" key="1">
    <source>
        <dbReference type="SAM" id="Coils"/>
    </source>
</evidence>
<dbReference type="GO" id="GO:1990169">
    <property type="term" value="P:stress response to copper ion"/>
    <property type="evidence" value="ECO:0007669"/>
    <property type="project" value="TreeGrafter"/>
</dbReference>
<gene>
    <name evidence="2" type="ORF">H9812_00765</name>
</gene>
<keyword evidence="1" id="KW-0175">Coiled coil</keyword>